<feature type="region of interest" description="Disordered" evidence="12">
    <location>
        <begin position="114"/>
        <end position="144"/>
    </location>
</feature>
<evidence type="ECO:0000256" key="5">
    <source>
        <dbReference type="ARBA" id="ARBA00022723"/>
    </source>
</evidence>
<dbReference type="OMA" id="QTIVEMF"/>
<evidence type="ECO:0000256" key="12">
    <source>
        <dbReference type="SAM" id="MobiDB-lite"/>
    </source>
</evidence>
<dbReference type="PANTHER" id="PTHR23328:SF0">
    <property type="entry name" value="RING-TYPE DOMAIN-CONTAINING PROTEIN"/>
    <property type="match status" value="1"/>
</dbReference>
<feature type="compositionally biased region" description="Low complexity" evidence="12">
    <location>
        <begin position="22"/>
        <end position="33"/>
    </location>
</feature>
<evidence type="ECO:0000313" key="15">
    <source>
        <dbReference type="Proteomes" id="UP000314986"/>
    </source>
</evidence>
<keyword evidence="7 11" id="KW-0863">Zinc-finger</keyword>
<dbReference type="GO" id="GO:0035861">
    <property type="term" value="C:site of double-strand break"/>
    <property type="evidence" value="ECO:0007669"/>
    <property type="project" value="TreeGrafter"/>
</dbReference>
<evidence type="ECO:0000256" key="8">
    <source>
        <dbReference type="ARBA" id="ARBA00022786"/>
    </source>
</evidence>
<proteinExistence type="predicted"/>
<dbReference type="PANTHER" id="PTHR23328">
    <property type="entry name" value="RING-TYPE DOMAIN-CONTAINING PROTEIN"/>
    <property type="match status" value="1"/>
</dbReference>
<feature type="domain" description="RING-type" evidence="13">
    <location>
        <begin position="47"/>
        <end position="86"/>
    </location>
</feature>
<dbReference type="GO" id="GO:0031491">
    <property type="term" value="F:nucleosome binding"/>
    <property type="evidence" value="ECO:0007669"/>
    <property type="project" value="TreeGrafter"/>
</dbReference>
<protein>
    <recommendedName>
        <fullName evidence="3">RING-type E3 ubiquitin transferase</fullName>
        <ecNumber evidence="3">2.3.2.27</ecNumber>
    </recommendedName>
</protein>
<evidence type="ECO:0000256" key="1">
    <source>
        <dbReference type="ARBA" id="ARBA00000900"/>
    </source>
</evidence>
<feature type="region of interest" description="Disordered" evidence="12">
    <location>
        <begin position="497"/>
        <end position="593"/>
    </location>
</feature>
<reference evidence="14" key="5">
    <citation type="submission" date="2025-09" db="UniProtKB">
        <authorList>
            <consortium name="Ensembl"/>
        </authorList>
    </citation>
    <scope>IDENTIFICATION</scope>
</reference>
<keyword evidence="4" id="KW-0808">Transferase</keyword>
<dbReference type="GO" id="GO:0061630">
    <property type="term" value="F:ubiquitin protein ligase activity"/>
    <property type="evidence" value="ECO:0007669"/>
    <property type="project" value="UniProtKB-EC"/>
</dbReference>
<name>A0A4W3IYR1_CALMI</name>
<evidence type="ECO:0000256" key="2">
    <source>
        <dbReference type="ARBA" id="ARBA00004123"/>
    </source>
</evidence>
<feature type="compositionally biased region" description="Low complexity" evidence="12">
    <location>
        <begin position="532"/>
        <end position="543"/>
    </location>
</feature>
<reference evidence="15" key="1">
    <citation type="journal article" date="2006" name="Science">
        <title>Ancient noncoding elements conserved in the human genome.</title>
        <authorList>
            <person name="Venkatesh B."/>
            <person name="Kirkness E.F."/>
            <person name="Loh Y.H."/>
            <person name="Halpern A.L."/>
            <person name="Lee A.P."/>
            <person name="Johnson J."/>
            <person name="Dandona N."/>
            <person name="Viswanathan L.D."/>
            <person name="Tay A."/>
            <person name="Venter J.C."/>
            <person name="Strausberg R.L."/>
            <person name="Brenner S."/>
        </authorList>
    </citation>
    <scope>NUCLEOTIDE SEQUENCE [LARGE SCALE GENOMIC DNA]</scope>
</reference>
<feature type="compositionally biased region" description="Basic residues" evidence="12">
    <location>
        <begin position="11"/>
        <end position="21"/>
    </location>
</feature>
<evidence type="ECO:0000256" key="3">
    <source>
        <dbReference type="ARBA" id="ARBA00012483"/>
    </source>
</evidence>
<reference evidence="15" key="2">
    <citation type="journal article" date="2007" name="PLoS Biol.">
        <title>Survey sequencing and comparative analysis of the elephant shark (Callorhinchus milii) genome.</title>
        <authorList>
            <person name="Venkatesh B."/>
            <person name="Kirkness E.F."/>
            <person name="Loh Y.H."/>
            <person name="Halpern A.L."/>
            <person name="Lee A.P."/>
            <person name="Johnson J."/>
            <person name="Dandona N."/>
            <person name="Viswanathan L.D."/>
            <person name="Tay A."/>
            <person name="Venter J.C."/>
            <person name="Strausberg R.L."/>
            <person name="Brenner S."/>
        </authorList>
    </citation>
    <scope>NUCLEOTIDE SEQUENCE [LARGE SCALE GENOMIC DNA]</scope>
</reference>
<dbReference type="Pfam" id="PF13923">
    <property type="entry name" value="zf-C3HC4_2"/>
    <property type="match status" value="1"/>
</dbReference>
<dbReference type="CTD" id="165918"/>
<dbReference type="CDD" id="cd21951">
    <property type="entry name" value="MIU_RNF169_C"/>
    <property type="match status" value="1"/>
</dbReference>
<dbReference type="CDD" id="cd16550">
    <property type="entry name" value="RING-HC_RNF168"/>
    <property type="match status" value="1"/>
</dbReference>
<dbReference type="InterPro" id="IPR051657">
    <property type="entry name" value="RNF168/RNF169_E3_ubiq-ligase"/>
</dbReference>
<dbReference type="Proteomes" id="UP000314986">
    <property type="component" value="Unassembled WGS sequence"/>
</dbReference>
<dbReference type="GO" id="GO:0008270">
    <property type="term" value="F:zinc ion binding"/>
    <property type="evidence" value="ECO:0007669"/>
    <property type="project" value="UniProtKB-KW"/>
</dbReference>
<dbReference type="GeneID" id="103173333"/>
<feature type="compositionally biased region" description="Basic and acidic residues" evidence="12">
    <location>
        <begin position="114"/>
        <end position="131"/>
    </location>
</feature>
<evidence type="ECO:0000256" key="6">
    <source>
        <dbReference type="ARBA" id="ARBA00022763"/>
    </source>
</evidence>
<dbReference type="KEGG" id="cmk:103173333"/>
<evidence type="ECO:0000256" key="4">
    <source>
        <dbReference type="ARBA" id="ARBA00022679"/>
    </source>
</evidence>
<comment type="catalytic activity">
    <reaction evidence="1">
        <text>S-ubiquitinyl-[E2 ubiquitin-conjugating enzyme]-L-cysteine + [acceptor protein]-L-lysine = [E2 ubiquitin-conjugating enzyme]-L-cysteine + N(6)-ubiquitinyl-[acceptor protein]-L-lysine.</text>
        <dbReference type="EC" id="2.3.2.27"/>
    </reaction>
</comment>
<dbReference type="STRING" id="7868.ENSCMIP00000032501"/>
<feature type="region of interest" description="Disordered" evidence="12">
    <location>
        <begin position="208"/>
        <end position="256"/>
    </location>
</feature>
<dbReference type="CDD" id="cd22265">
    <property type="entry name" value="UDM1_RNF168"/>
    <property type="match status" value="1"/>
</dbReference>
<evidence type="ECO:0000256" key="11">
    <source>
        <dbReference type="PROSITE-ProRule" id="PRU00175"/>
    </source>
</evidence>
<keyword evidence="8" id="KW-0833">Ubl conjugation pathway</keyword>
<keyword evidence="15" id="KW-1185">Reference proteome</keyword>
<dbReference type="EC" id="2.3.2.27" evidence="3"/>
<dbReference type="SUPFAM" id="SSF57850">
    <property type="entry name" value="RING/U-box"/>
    <property type="match status" value="1"/>
</dbReference>
<gene>
    <name evidence="14" type="primary">rnf168</name>
</gene>
<evidence type="ECO:0000313" key="14">
    <source>
        <dbReference type="Ensembl" id="ENSCMIP00000032501.1"/>
    </source>
</evidence>
<reference evidence="15" key="3">
    <citation type="journal article" date="2014" name="Nature">
        <title>Elephant shark genome provides unique insights into gnathostome evolution.</title>
        <authorList>
            <consortium name="International Elephant Shark Genome Sequencing Consortium"/>
            <person name="Venkatesh B."/>
            <person name="Lee A.P."/>
            <person name="Ravi V."/>
            <person name="Maurya A.K."/>
            <person name="Lian M.M."/>
            <person name="Swann J.B."/>
            <person name="Ohta Y."/>
            <person name="Flajnik M.F."/>
            <person name="Sutoh Y."/>
            <person name="Kasahara M."/>
            <person name="Hoon S."/>
            <person name="Gangu V."/>
            <person name="Roy S.W."/>
            <person name="Irimia M."/>
            <person name="Korzh V."/>
            <person name="Kondrychyn I."/>
            <person name="Lim Z.W."/>
            <person name="Tay B.H."/>
            <person name="Tohari S."/>
            <person name="Kong K.W."/>
            <person name="Ho S."/>
            <person name="Lorente-Galdos B."/>
            <person name="Quilez J."/>
            <person name="Marques-Bonet T."/>
            <person name="Raney B.J."/>
            <person name="Ingham P.W."/>
            <person name="Tay A."/>
            <person name="Hillier L.W."/>
            <person name="Minx P."/>
            <person name="Boehm T."/>
            <person name="Wilson R.K."/>
            <person name="Brenner S."/>
            <person name="Warren W.C."/>
        </authorList>
    </citation>
    <scope>NUCLEOTIDE SEQUENCE [LARGE SCALE GENOMIC DNA]</scope>
</reference>
<comment type="subcellular location">
    <subcellularLocation>
        <location evidence="2">Nucleus</location>
    </subcellularLocation>
</comment>
<keyword evidence="5" id="KW-0479">Metal-binding</keyword>
<dbReference type="OrthoDB" id="426657at2759"/>
<dbReference type="GeneTree" id="ENSGT00940000153680"/>
<evidence type="ECO:0000259" key="13">
    <source>
        <dbReference type="PROSITE" id="PS50089"/>
    </source>
</evidence>
<dbReference type="Gene3D" id="3.30.40.10">
    <property type="entry name" value="Zinc/RING finger domain, C3HC4 (zinc finger)"/>
    <property type="match status" value="1"/>
</dbReference>
<dbReference type="AlphaFoldDB" id="A0A4W3IYR1"/>
<dbReference type="InterPro" id="IPR001841">
    <property type="entry name" value="Znf_RING"/>
</dbReference>
<accession>A0A4W3IYR1</accession>
<organism evidence="14 15">
    <name type="scientific">Callorhinchus milii</name>
    <name type="common">Ghost shark</name>
    <dbReference type="NCBI Taxonomy" id="7868"/>
    <lineage>
        <taxon>Eukaryota</taxon>
        <taxon>Metazoa</taxon>
        <taxon>Chordata</taxon>
        <taxon>Craniata</taxon>
        <taxon>Vertebrata</taxon>
        <taxon>Chondrichthyes</taxon>
        <taxon>Holocephali</taxon>
        <taxon>Chimaeriformes</taxon>
        <taxon>Callorhinchidae</taxon>
        <taxon>Callorhinchus</taxon>
    </lineage>
</organism>
<reference evidence="14" key="4">
    <citation type="submission" date="2025-08" db="UniProtKB">
        <authorList>
            <consortium name="Ensembl"/>
        </authorList>
    </citation>
    <scope>IDENTIFICATION</scope>
</reference>
<evidence type="ECO:0000256" key="7">
    <source>
        <dbReference type="ARBA" id="ARBA00022771"/>
    </source>
</evidence>
<feature type="region of interest" description="Disordered" evidence="12">
    <location>
        <begin position="1"/>
        <end position="38"/>
    </location>
</feature>
<dbReference type="GO" id="GO:0005634">
    <property type="term" value="C:nucleus"/>
    <property type="evidence" value="ECO:0007669"/>
    <property type="project" value="UniProtKB-SubCell"/>
</dbReference>
<keyword evidence="10" id="KW-0539">Nucleus</keyword>
<dbReference type="Ensembl" id="ENSCMIT00000032994.1">
    <property type="protein sequence ID" value="ENSCMIP00000032501.1"/>
    <property type="gene ID" value="ENSCMIG00000013886.1"/>
</dbReference>
<dbReference type="InterPro" id="IPR013083">
    <property type="entry name" value="Znf_RING/FYVE/PHD"/>
</dbReference>
<dbReference type="SMART" id="SM00184">
    <property type="entry name" value="RING"/>
    <property type="match status" value="1"/>
</dbReference>
<feature type="compositionally biased region" description="Low complexity" evidence="12">
    <location>
        <begin position="228"/>
        <end position="248"/>
    </location>
</feature>
<dbReference type="GO" id="GO:0006302">
    <property type="term" value="P:double-strand break repair"/>
    <property type="evidence" value="ECO:0007669"/>
    <property type="project" value="TreeGrafter"/>
</dbReference>
<sequence length="618" mass="70236">MADVPPSRAVTMRRSRSRTKRSGPSSPAASPVGAPEPPPLTRSECLCPVCQELLLEPVTPPCGHSLCLDCFQKTVQISNLTCPLCRRRLSNWARRQARSGGLVNTALGKRIREQFRGESHGAAEESRDIDRSWPTTHLSKPGEVRQEYEDQILKFKAERVAREEEEFRASENLIQKLMAEEQQEKVLLEQRRKEVEEQLKKDEELAKKLSDKMNSASVRPPERTNIDTSLTGSKSTSSKVTKGSNSTVHNSGHVGDIHRYFSPTTYSECPETRRQKSNASAVKTCDDLNSVTWFKEQSDEYKLQKLPLQCLFQCEDSENTNETTEVQISEIKERVRFSEDALLPGTSINSTTSNGENGSLLDSVSTPTLKSEVNNYYGSQTAKDKTVSNDTVTALKEQPIQVEGIENLTLKRPSIKLKEVLKRKTFNSSEIPEETTFTPKKKRIYPCSDNNEFNEDLQVANEISYMEQHAEWEKEKCRLEEQDRELALQLQRKFDRETTTINRQRGSPDEYQLRVKNPYPINSMGRPNQHQSNSLRNSNPNSSQFGKKQKNAKNSKNVASRLSRPKRKPRATASQVSTQRSRHQKPLKCLDGNSAKLGHVNRLKNKQQTLIEMIQKMN</sequence>
<dbReference type="PROSITE" id="PS50089">
    <property type="entry name" value="ZF_RING_2"/>
    <property type="match status" value="1"/>
</dbReference>
<evidence type="ECO:0000256" key="9">
    <source>
        <dbReference type="ARBA" id="ARBA00022833"/>
    </source>
</evidence>
<keyword evidence="9" id="KW-0862">Zinc</keyword>
<dbReference type="InParanoid" id="A0A4W3IYR1"/>
<feature type="region of interest" description="Disordered" evidence="12">
    <location>
        <begin position="346"/>
        <end position="365"/>
    </location>
</feature>
<keyword evidence="6" id="KW-0227">DNA damage</keyword>
<evidence type="ECO:0000256" key="10">
    <source>
        <dbReference type="ARBA" id="ARBA00023242"/>
    </source>
</evidence>